<dbReference type="PANTHER" id="PTHR31084">
    <property type="entry name" value="ALPHA-L-FUCOSIDASE 2"/>
    <property type="match status" value="1"/>
</dbReference>
<organism evidence="3 4">
    <name type="scientific">Sphingobacterium oryzagri</name>
    <dbReference type="NCBI Taxonomy" id="3025669"/>
    <lineage>
        <taxon>Bacteria</taxon>
        <taxon>Pseudomonadati</taxon>
        <taxon>Bacteroidota</taxon>
        <taxon>Sphingobacteriia</taxon>
        <taxon>Sphingobacteriales</taxon>
        <taxon>Sphingobacteriaceae</taxon>
        <taxon>Sphingobacterium</taxon>
    </lineage>
</organism>
<dbReference type="Proteomes" id="UP001221558">
    <property type="component" value="Chromosome"/>
</dbReference>
<reference evidence="3 4" key="1">
    <citation type="submission" date="2023-02" db="EMBL/GenBank/DDBJ databases">
        <title>Genome sequence of Sphingobacterium sp. KACC 22765.</title>
        <authorList>
            <person name="Kim S."/>
            <person name="Heo J."/>
            <person name="Kwon S.-W."/>
        </authorList>
    </citation>
    <scope>NUCLEOTIDE SEQUENCE [LARGE SCALE GENOMIC DNA]</scope>
    <source>
        <strain evidence="3 4">KACC 22765</strain>
    </source>
</reference>
<proteinExistence type="predicted"/>
<dbReference type="SUPFAM" id="SSF48208">
    <property type="entry name" value="Six-hairpin glycosidases"/>
    <property type="match status" value="1"/>
</dbReference>
<keyword evidence="3" id="KW-0378">Hydrolase</keyword>
<evidence type="ECO:0000313" key="3">
    <source>
        <dbReference type="EMBL" id="WDF67019.1"/>
    </source>
</evidence>
<dbReference type="Gene3D" id="2.70.98.50">
    <property type="entry name" value="putative glycoside hydrolase family protein from bacillus halodurans"/>
    <property type="match status" value="1"/>
</dbReference>
<accession>A0ABY7WHZ6</accession>
<name>A0ABY7WHZ6_9SPHI</name>
<dbReference type="PANTHER" id="PTHR31084:SF0">
    <property type="entry name" value="ALPHA-L-FUCOSIDASE 2"/>
    <property type="match status" value="1"/>
</dbReference>
<sequence>MKRIFLWIGMLLSIGFTYAQRDAKLWYENPANEWVEALPVGNGKIGAMLFGGVEEELIQLNETTLWSGGPRKDHVNPEAHKFLKPIREALARKDYEQAQELTRKMQGHYSESFLPLGDLRIRQSFKSGNKSKRYVRDLDISKAIASVAYEMDGVKYTREVFVSRPDQVLVVKIKANKPQTIALDIALKSQLRPTVTAVGNDQLLMQAKAPARVDPPYYNQQGRDPIAWEDVSGCNGMRVQSVLKAIPTDGTVAVVDGQLHIEGATEVVLYLTAATSFNGYDKCPDKDGLDEKAISSDLMARALTKSYEQIRQDHIASYRTLFDRVALDLKDSVNTEVNDKLPSDLRLKVYSYGNYDPKLEAFFFQYGRYLLISASNATGAPANLQGIWNKEFRAPWSSNYTININTQMNYWPAESGNLSELHRPLLNFIANLSNTGKRTAKEYYRADGWVAHHNSDIWALSNAVGDVGGGDPLWANWYMGAAWLSQHLWEHYAFTGDKKYLRKEAYPIMKDAARFCVDWLIAKDGYLITSPSTTPENLFYFQGKQVSVSEGTTMDLAIIRDLFSNVMEAAKVLQVDQKFVRTLSDKLAKLYPYQIGEKGQLQEWMEDYQEVDPQHRHLSHLFGLHPGRSISPLTTPDLARAAEKSFALRALVGAKVGRLILQPDYTMAIMRTK</sequence>
<dbReference type="GO" id="GO:0016787">
    <property type="term" value="F:hydrolase activity"/>
    <property type="evidence" value="ECO:0007669"/>
    <property type="project" value="UniProtKB-KW"/>
</dbReference>
<feature type="domain" description="Glycosyl hydrolase family 95 catalytic" evidence="2">
    <location>
        <begin position="306"/>
        <end position="650"/>
    </location>
</feature>
<dbReference type="InterPro" id="IPR008928">
    <property type="entry name" value="6-hairpin_glycosidase_sf"/>
</dbReference>
<evidence type="ECO:0000259" key="2">
    <source>
        <dbReference type="Pfam" id="PF22124"/>
    </source>
</evidence>
<evidence type="ECO:0000259" key="1">
    <source>
        <dbReference type="Pfam" id="PF14498"/>
    </source>
</evidence>
<protein>
    <submittedName>
        <fullName evidence="3">Glycoside hydrolase family 95 protein</fullName>
    </submittedName>
</protein>
<evidence type="ECO:0000313" key="4">
    <source>
        <dbReference type="Proteomes" id="UP001221558"/>
    </source>
</evidence>
<dbReference type="Pfam" id="PF14498">
    <property type="entry name" value="Glyco_hyd_65N_2"/>
    <property type="match status" value="1"/>
</dbReference>
<dbReference type="InterPro" id="IPR054363">
    <property type="entry name" value="GH95_cat"/>
</dbReference>
<dbReference type="EMBL" id="CP117880">
    <property type="protein sequence ID" value="WDF67019.1"/>
    <property type="molecule type" value="Genomic_DNA"/>
</dbReference>
<dbReference type="Pfam" id="PF22124">
    <property type="entry name" value="Glyco_hydro_95_cat"/>
    <property type="match status" value="1"/>
</dbReference>
<gene>
    <name evidence="3" type="ORF">PQ465_11950</name>
</gene>
<keyword evidence="4" id="KW-1185">Reference proteome</keyword>
<feature type="domain" description="Glycosyl hydrolase family 95 N-terminal" evidence="1">
    <location>
        <begin position="25"/>
        <end position="279"/>
    </location>
</feature>
<dbReference type="InterPro" id="IPR027414">
    <property type="entry name" value="GH95_N_dom"/>
</dbReference>